<organism evidence="3 4">
    <name type="scientific">Blautia obeum</name>
    <dbReference type="NCBI Taxonomy" id="40520"/>
    <lineage>
        <taxon>Bacteria</taxon>
        <taxon>Bacillati</taxon>
        <taxon>Bacillota</taxon>
        <taxon>Clostridia</taxon>
        <taxon>Lachnospirales</taxon>
        <taxon>Lachnospiraceae</taxon>
        <taxon>Blautia</taxon>
    </lineage>
</organism>
<dbReference type="AlphaFoldDB" id="A0A174H3D3"/>
<dbReference type="SUPFAM" id="SSF56601">
    <property type="entry name" value="beta-lactamase/transpeptidase-like"/>
    <property type="match status" value="1"/>
</dbReference>
<dbReference type="GO" id="GO:0006508">
    <property type="term" value="P:proteolysis"/>
    <property type="evidence" value="ECO:0007669"/>
    <property type="project" value="InterPro"/>
</dbReference>
<evidence type="ECO:0000259" key="2">
    <source>
        <dbReference type="Pfam" id="PF00768"/>
    </source>
</evidence>
<keyword evidence="3" id="KW-0645">Protease</keyword>
<keyword evidence="3" id="KW-0378">Hydrolase</keyword>
<keyword evidence="3" id="KW-0121">Carboxypeptidase</keyword>
<sequence>MQRKRRKKKRFGVFLFLLVVCIGIGIMFVPWAMQPENFREVKNKINGFLYKEDFPDSYNAKSLILVDCSDDEIFVSKNENEPQIPASLAKLFVIEYASTLADLDSIVVADYGAISLTKPGSSVAQIKEKEYFLHNLFAAMLVPSGNDAAYVVADYCGGLLSPQAESCQERVRIFMENLNLHLQQQGYLDTVLYDPSGFDMEALTTTLDLKEVVYRLLEYSWFREIVSQNTYTATLPDGSTQIWQNTNAFLDPTSEYYNENVCGIKTGSLSDDYNLIVLYQQHRRLLLVMSRNYQEGIRCSSRGLTRSKRNTGALRQYRQSSGMRFILEPESGAKHVAVCIRAIKQF</sequence>
<keyword evidence="1" id="KW-1133">Transmembrane helix</keyword>
<dbReference type="InterPro" id="IPR012338">
    <property type="entry name" value="Beta-lactam/transpept-like"/>
</dbReference>
<dbReference type="GeneID" id="75079493"/>
<dbReference type="InterPro" id="IPR001967">
    <property type="entry name" value="Peptidase_S11_N"/>
</dbReference>
<proteinExistence type="predicted"/>
<dbReference type="RefSeq" id="WP_020994031.1">
    <property type="nucleotide sequence ID" value="NZ_CAXUGI010000038.1"/>
</dbReference>
<dbReference type="Proteomes" id="UP000095645">
    <property type="component" value="Unassembled WGS sequence"/>
</dbReference>
<evidence type="ECO:0000256" key="1">
    <source>
        <dbReference type="SAM" id="Phobius"/>
    </source>
</evidence>
<reference evidence="3 4" key="1">
    <citation type="submission" date="2015-09" db="EMBL/GenBank/DDBJ databases">
        <authorList>
            <consortium name="Pathogen Informatics"/>
        </authorList>
    </citation>
    <scope>NUCLEOTIDE SEQUENCE [LARGE SCALE GENOMIC DNA]</scope>
    <source>
        <strain evidence="3 4">2789STDY5834861</strain>
    </source>
</reference>
<dbReference type="GO" id="GO:0009002">
    <property type="term" value="F:serine-type D-Ala-D-Ala carboxypeptidase activity"/>
    <property type="evidence" value="ECO:0007669"/>
    <property type="project" value="UniProtKB-EC"/>
</dbReference>
<feature type="domain" description="Peptidase S11 D-alanyl-D-alanine carboxypeptidase A N-terminal" evidence="2">
    <location>
        <begin position="56"/>
        <end position="270"/>
    </location>
</feature>
<keyword evidence="1" id="KW-0472">Membrane</keyword>
<dbReference type="Gene3D" id="3.40.710.10">
    <property type="entry name" value="DD-peptidase/beta-lactamase superfamily"/>
    <property type="match status" value="1"/>
</dbReference>
<accession>A0A174H3D3</accession>
<feature type="transmembrane region" description="Helical" evidence="1">
    <location>
        <begin position="12"/>
        <end position="33"/>
    </location>
</feature>
<dbReference type="Pfam" id="PF00768">
    <property type="entry name" value="Peptidase_S11"/>
    <property type="match status" value="1"/>
</dbReference>
<gene>
    <name evidence="3" type="primary">dacD</name>
    <name evidence="3" type="ORF">ERS852476_03602</name>
</gene>
<keyword evidence="1" id="KW-0812">Transmembrane</keyword>
<dbReference type="EMBL" id="CYZP01000052">
    <property type="protein sequence ID" value="CUO67580.1"/>
    <property type="molecule type" value="Genomic_DNA"/>
</dbReference>
<evidence type="ECO:0000313" key="4">
    <source>
        <dbReference type="Proteomes" id="UP000095645"/>
    </source>
</evidence>
<protein>
    <submittedName>
        <fullName evidence="3">D-alanyl-D-alanine carboxypeptidase dacD</fullName>
        <ecNumber evidence="3">3.4.16.4</ecNumber>
    </submittedName>
</protein>
<name>A0A174H3D3_9FIRM</name>
<evidence type="ECO:0000313" key="3">
    <source>
        <dbReference type="EMBL" id="CUO67580.1"/>
    </source>
</evidence>
<dbReference type="EC" id="3.4.16.4" evidence="3"/>